<comment type="function">
    <text evidence="5">Attaches a formyl group to the free amino group of methionyl-tRNA(fMet). The formyl group appears to play a dual role in the initiator identity of N-formylmethionyl-tRNA by promoting its recognition by IF2 and preventing the misappropriation of this tRNA by the elongation apparatus.</text>
</comment>
<comment type="caution">
    <text evidence="8">The sequence shown here is derived from an EMBL/GenBank/DDBJ whole genome shotgun (WGS) entry which is preliminary data.</text>
</comment>
<accession>A0ABT7ILI7</accession>
<dbReference type="CDD" id="cd08704">
    <property type="entry name" value="Met_tRNA_FMT_C"/>
    <property type="match status" value="1"/>
</dbReference>
<dbReference type="RefSeq" id="WP_243376077.1">
    <property type="nucleotide sequence ID" value="NZ_JAKZJU020000001.1"/>
</dbReference>
<dbReference type="SUPFAM" id="SSF50486">
    <property type="entry name" value="FMT C-terminal domain-like"/>
    <property type="match status" value="1"/>
</dbReference>
<keyword evidence="4 5" id="KW-0648">Protein biosynthesis</keyword>
<dbReference type="PANTHER" id="PTHR11138">
    <property type="entry name" value="METHIONYL-TRNA FORMYLTRANSFERASE"/>
    <property type="match status" value="1"/>
</dbReference>
<dbReference type="GO" id="GO:0004479">
    <property type="term" value="F:methionyl-tRNA formyltransferase activity"/>
    <property type="evidence" value="ECO:0007669"/>
    <property type="project" value="UniProtKB-EC"/>
</dbReference>
<evidence type="ECO:0000259" key="6">
    <source>
        <dbReference type="Pfam" id="PF00551"/>
    </source>
</evidence>
<dbReference type="SUPFAM" id="SSF53328">
    <property type="entry name" value="Formyltransferase"/>
    <property type="match status" value="1"/>
</dbReference>
<dbReference type="NCBIfam" id="TIGR00460">
    <property type="entry name" value="fmt"/>
    <property type="match status" value="1"/>
</dbReference>
<sequence length="321" mass="34050">MKIIFAGTPDFAACALEALLGAGHEVCLVLTQPDRACGRGMKLTPSAVKTVALAHHIPVATPVTLSIAKGGAPAEEAHSLIKAQGADVLIVAAYGLIIPQAILDMPAGIGRNRAIKAINIHASLLPRWRGAAPVARAIEAGDPQTGVTLMKMEAGLDTGPMIDTVFTDIEDQDTTASLTERLARIGSELLVKDLERAPELTCTPQPEAGACYASKLLKTEARVDWEASAGLICRRIRAFNPFPSCSSSVRGTAIKFWAAEPVRLERADAAPGTIISLEDGITIAAGIGALRILELQKPGKKRMNWKPFLQSFPLHIGETFK</sequence>
<dbReference type="PANTHER" id="PTHR11138:SF5">
    <property type="entry name" value="METHIONYL-TRNA FORMYLTRANSFERASE, MITOCHONDRIAL"/>
    <property type="match status" value="1"/>
</dbReference>
<dbReference type="EMBL" id="JAKZJU020000001">
    <property type="protein sequence ID" value="MDL2058803.1"/>
    <property type="molecule type" value="Genomic_DNA"/>
</dbReference>
<dbReference type="InterPro" id="IPR005793">
    <property type="entry name" value="Formyl_trans_C"/>
</dbReference>
<dbReference type="InterPro" id="IPR005794">
    <property type="entry name" value="Fmt"/>
</dbReference>
<evidence type="ECO:0000256" key="2">
    <source>
        <dbReference type="ARBA" id="ARBA00012261"/>
    </source>
</evidence>
<dbReference type="PROSITE" id="PS00373">
    <property type="entry name" value="GART"/>
    <property type="match status" value="1"/>
</dbReference>
<evidence type="ECO:0000256" key="5">
    <source>
        <dbReference type="HAMAP-Rule" id="MF_00182"/>
    </source>
</evidence>
<dbReference type="Gene3D" id="3.40.50.12230">
    <property type="match status" value="1"/>
</dbReference>
<dbReference type="HAMAP" id="MF_00182">
    <property type="entry name" value="Formyl_trans"/>
    <property type="match status" value="1"/>
</dbReference>
<keyword evidence="3 5" id="KW-0808">Transferase</keyword>
<evidence type="ECO:0000256" key="3">
    <source>
        <dbReference type="ARBA" id="ARBA00022679"/>
    </source>
</evidence>
<dbReference type="InterPro" id="IPR011034">
    <property type="entry name" value="Formyl_transferase-like_C_sf"/>
</dbReference>
<dbReference type="EC" id="2.1.2.9" evidence="2 5"/>
<dbReference type="Pfam" id="PF02911">
    <property type="entry name" value="Formyl_trans_C"/>
    <property type="match status" value="1"/>
</dbReference>
<feature type="domain" description="Formyl transferase C-terminal" evidence="7">
    <location>
        <begin position="216"/>
        <end position="312"/>
    </location>
</feature>
<evidence type="ECO:0000256" key="4">
    <source>
        <dbReference type="ARBA" id="ARBA00022917"/>
    </source>
</evidence>
<name>A0ABT7ILI7_9BURK</name>
<evidence type="ECO:0000313" key="9">
    <source>
        <dbReference type="Proteomes" id="UP001165481"/>
    </source>
</evidence>
<keyword evidence="9" id="KW-1185">Reference proteome</keyword>
<evidence type="ECO:0000259" key="7">
    <source>
        <dbReference type="Pfam" id="PF02911"/>
    </source>
</evidence>
<gene>
    <name evidence="5 8" type="primary">fmt</name>
    <name evidence="8" type="ORF">MUN46_002425</name>
</gene>
<feature type="domain" description="Formyl transferase N-terminal" evidence="6">
    <location>
        <begin position="1"/>
        <end position="192"/>
    </location>
</feature>
<protein>
    <recommendedName>
        <fullName evidence="2 5">Methionyl-tRNA formyltransferase</fullName>
        <ecNumber evidence="2 5">2.1.2.9</ecNumber>
    </recommendedName>
</protein>
<proteinExistence type="inferred from homology"/>
<dbReference type="InterPro" id="IPR001555">
    <property type="entry name" value="GART_AS"/>
</dbReference>
<reference evidence="8" key="1">
    <citation type="submission" date="2023-03" db="EMBL/GenBank/DDBJ databases">
        <title>Mesosutterella sp. nov. isolated from porcine feces.</title>
        <authorList>
            <person name="Yu S."/>
        </authorList>
    </citation>
    <scope>NUCLEOTIDE SEQUENCE</scope>
    <source>
        <strain evidence="8">AGMB02718</strain>
    </source>
</reference>
<comment type="catalytic activity">
    <reaction evidence="5">
        <text>L-methionyl-tRNA(fMet) + (6R)-10-formyltetrahydrofolate = N-formyl-L-methionyl-tRNA(fMet) + (6S)-5,6,7,8-tetrahydrofolate + H(+)</text>
        <dbReference type="Rhea" id="RHEA:24380"/>
        <dbReference type="Rhea" id="RHEA-COMP:9952"/>
        <dbReference type="Rhea" id="RHEA-COMP:9953"/>
        <dbReference type="ChEBI" id="CHEBI:15378"/>
        <dbReference type="ChEBI" id="CHEBI:57453"/>
        <dbReference type="ChEBI" id="CHEBI:78530"/>
        <dbReference type="ChEBI" id="CHEBI:78844"/>
        <dbReference type="ChEBI" id="CHEBI:195366"/>
        <dbReference type="EC" id="2.1.2.9"/>
    </reaction>
</comment>
<feature type="binding site" evidence="5">
    <location>
        <begin position="123"/>
        <end position="126"/>
    </location>
    <ligand>
        <name>(6S)-5,6,7,8-tetrahydrofolate</name>
        <dbReference type="ChEBI" id="CHEBI:57453"/>
    </ligand>
</feature>
<dbReference type="InterPro" id="IPR002376">
    <property type="entry name" value="Formyl_transf_N"/>
</dbReference>
<dbReference type="Proteomes" id="UP001165481">
    <property type="component" value="Unassembled WGS sequence"/>
</dbReference>
<dbReference type="Pfam" id="PF00551">
    <property type="entry name" value="Formyl_trans_N"/>
    <property type="match status" value="1"/>
</dbReference>
<evidence type="ECO:0000256" key="1">
    <source>
        <dbReference type="ARBA" id="ARBA00010699"/>
    </source>
</evidence>
<dbReference type="CDD" id="cd08646">
    <property type="entry name" value="FMT_core_Met-tRNA-FMT_N"/>
    <property type="match status" value="1"/>
</dbReference>
<dbReference type="InterPro" id="IPR036477">
    <property type="entry name" value="Formyl_transf_N_sf"/>
</dbReference>
<comment type="similarity">
    <text evidence="1 5">Belongs to the Fmt family.</text>
</comment>
<dbReference type="InterPro" id="IPR041711">
    <property type="entry name" value="Met-tRNA-FMT_N"/>
</dbReference>
<evidence type="ECO:0000313" key="8">
    <source>
        <dbReference type="EMBL" id="MDL2058803.1"/>
    </source>
</evidence>
<dbReference type="InterPro" id="IPR044135">
    <property type="entry name" value="Met-tRNA-FMT_C"/>
</dbReference>
<organism evidence="8 9">
    <name type="scientific">Mesosutterella faecium</name>
    <dbReference type="NCBI Taxonomy" id="2925194"/>
    <lineage>
        <taxon>Bacteria</taxon>
        <taxon>Pseudomonadati</taxon>
        <taxon>Pseudomonadota</taxon>
        <taxon>Betaproteobacteria</taxon>
        <taxon>Burkholderiales</taxon>
        <taxon>Sutterellaceae</taxon>
        <taxon>Mesosutterella</taxon>
    </lineage>
</organism>